<dbReference type="InParanoid" id="W7XII0"/>
<dbReference type="AlphaFoldDB" id="W7XII0"/>
<name>W7XII0_TETTS</name>
<evidence type="ECO:0000313" key="1">
    <source>
        <dbReference type="EMBL" id="EWS74671.1"/>
    </source>
</evidence>
<gene>
    <name evidence="1" type="ORF">TTHERM_000856499</name>
</gene>
<dbReference type="GeneID" id="24440933"/>
<accession>W7XII0</accession>
<reference evidence="2" key="1">
    <citation type="journal article" date="2006" name="PLoS Biol.">
        <title>Macronuclear genome sequence of the ciliate Tetrahymena thermophila, a model eukaryote.</title>
        <authorList>
            <person name="Eisen J.A."/>
            <person name="Coyne R.S."/>
            <person name="Wu M."/>
            <person name="Wu D."/>
            <person name="Thiagarajan M."/>
            <person name="Wortman J.R."/>
            <person name="Badger J.H."/>
            <person name="Ren Q."/>
            <person name="Amedeo P."/>
            <person name="Jones K.M."/>
            <person name="Tallon L.J."/>
            <person name="Delcher A.L."/>
            <person name="Salzberg S.L."/>
            <person name="Silva J.C."/>
            <person name="Haas B.J."/>
            <person name="Majoros W.H."/>
            <person name="Farzad M."/>
            <person name="Carlton J.M."/>
            <person name="Smith R.K. Jr."/>
            <person name="Garg J."/>
            <person name="Pearlman R.E."/>
            <person name="Karrer K.M."/>
            <person name="Sun L."/>
            <person name="Manning G."/>
            <person name="Elde N.C."/>
            <person name="Turkewitz A.P."/>
            <person name="Asai D.J."/>
            <person name="Wilkes D.E."/>
            <person name="Wang Y."/>
            <person name="Cai H."/>
            <person name="Collins K."/>
            <person name="Stewart B.A."/>
            <person name="Lee S.R."/>
            <person name="Wilamowska K."/>
            <person name="Weinberg Z."/>
            <person name="Ruzzo W.L."/>
            <person name="Wloga D."/>
            <person name="Gaertig J."/>
            <person name="Frankel J."/>
            <person name="Tsao C.-C."/>
            <person name="Gorovsky M.A."/>
            <person name="Keeling P.J."/>
            <person name="Waller R.F."/>
            <person name="Patron N.J."/>
            <person name="Cherry J.M."/>
            <person name="Stover N.A."/>
            <person name="Krieger C.J."/>
            <person name="del Toro C."/>
            <person name="Ryder H.F."/>
            <person name="Williamson S.C."/>
            <person name="Barbeau R.A."/>
            <person name="Hamilton E.P."/>
            <person name="Orias E."/>
        </authorList>
    </citation>
    <scope>NUCLEOTIDE SEQUENCE [LARGE SCALE GENOMIC DNA]</scope>
    <source>
        <strain evidence="2">SB210</strain>
    </source>
</reference>
<protein>
    <submittedName>
        <fullName evidence="1">Uncharacterized protein</fullName>
    </submittedName>
</protein>
<dbReference type="RefSeq" id="XP_012652797.1">
    <property type="nucleotide sequence ID" value="XM_012797343.1"/>
</dbReference>
<proteinExistence type="predicted"/>
<dbReference type="EMBL" id="GG662716">
    <property type="protein sequence ID" value="EWS74671.1"/>
    <property type="molecule type" value="Genomic_DNA"/>
</dbReference>
<sequence length="120" mass="14489">MNQFFQDFKEAFKEFRFTSPDIDNTTPAQRFLRGIRPIILTSTFVLIIGIMNQNNNEYKDTKKQKDEYFEEDFVQEHYSKLRAYMRPIFLRYLDLKIEQQPSEIQQAPTVQQIQQESPKK</sequence>
<dbReference type="KEGG" id="tet:TTHERM_000856499"/>
<keyword evidence="2" id="KW-1185">Reference proteome</keyword>
<evidence type="ECO:0000313" key="2">
    <source>
        <dbReference type="Proteomes" id="UP000009168"/>
    </source>
</evidence>
<dbReference type="Proteomes" id="UP000009168">
    <property type="component" value="Unassembled WGS sequence"/>
</dbReference>
<organism evidence="1 2">
    <name type="scientific">Tetrahymena thermophila (strain SB210)</name>
    <dbReference type="NCBI Taxonomy" id="312017"/>
    <lineage>
        <taxon>Eukaryota</taxon>
        <taxon>Sar</taxon>
        <taxon>Alveolata</taxon>
        <taxon>Ciliophora</taxon>
        <taxon>Intramacronucleata</taxon>
        <taxon>Oligohymenophorea</taxon>
        <taxon>Hymenostomatida</taxon>
        <taxon>Tetrahymenina</taxon>
        <taxon>Tetrahymenidae</taxon>
        <taxon>Tetrahymena</taxon>
    </lineage>
</organism>